<reference evidence="10 11" key="1">
    <citation type="submission" date="2016-02" db="EMBL/GenBank/DDBJ databases">
        <title>Draft Genome for Tepidibacillus decaturensis nov. sp. Strain Z9, an Anaerobic, Moderately Thermophilic and Heterotrophic Bacterium from Deep Subsurface of the Illinois Basin, USA.</title>
        <authorList>
            <person name="Dong Y."/>
            <person name="Chang J.Y."/>
            <person name="Sanford R."/>
            <person name="Fouke B.W."/>
        </authorList>
    </citation>
    <scope>NUCLEOTIDE SEQUENCE [LARGE SCALE GENOMIC DNA]</scope>
    <source>
        <strain evidence="10 11">Z9</strain>
    </source>
</reference>
<keyword evidence="3 8" id="KW-0436">Ligase</keyword>
<dbReference type="PANTHER" id="PTHR43033">
    <property type="entry name" value="TRNA(ILE)-LYSIDINE SYNTHASE-RELATED"/>
    <property type="match status" value="1"/>
</dbReference>
<feature type="domain" description="Lysidine-tRNA(Ile) synthetase C-terminal" evidence="9">
    <location>
        <begin position="383"/>
        <end position="455"/>
    </location>
</feature>
<feature type="binding site" evidence="8">
    <location>
        <begin position="28"/>
        <end position="33"/>
    </location>
    <ligand>
        <name>ATP</name>
        <dbReference type="ChEBI" id="CHEBI:30616"/>
    </ligand>
</feature>
<dbReference type="HAMAP" id="MF_01161">
    <property type="entry name" value="tRNA_Ile_lys_synt"/>
    <property type="match status" value="1"/>
</dbReference>
<dbReference type="GO" id="GO:0006400">
    <property type="term" value="P:tRNA modification"/>
    <property type="evidence" value="ECO:0007669"/>
    <property type="project" value="UniProtKB-UniRule"/>
</dbReference>
<dbReference type="CDD" id="cd01992">
    <property type="entry name" value="TilS_N"/>
    <property type="match status" value="1"/>
</dbReference>
<dbReference type="InterPro" id="IPR014729">
    <property type="entry name" value="Rossmann-like_a/b/a_fold"/>
</dbReference>
<evidence type="ECO:0000256" key="1">
    <source>
        <dbReference type="ARBA" id="ARBA00004496"/>
    </source>
</evidence>
<keyword evidence="4 8" id="KW-0819">tRNA processing</keyword>
<comment type="similarity">
    <text evidence="8">Belongs to the tRNA(Ile)-lysidine synthase family.</text>
</comment>
<gene>
    <name evidence="8" type="primary">tilS</name>
    <name evidence="10" type="ORF">U473_13150</name>
</gene>
<dbReference type="Pfam" id="PF11734">
    <property type="entry name" value="TilS_C"/>
    <property type="match status" value="1"/>
</dbReference>
<evidence type="ECO:0000256" key="5">
    <source>
        <dbReference type="ARBA" id="ARBA00022741"/>
    </source>
</evidence>
<keyword evidence="2 8" id="KW-0963">Cytoplasm</keyword>
<keyword evidence="6 8" id="KW-0067">ATP-binding</keyword>
<dbReference type="Pfam" id="PF09179">
    <property type="entry name" value="TilS"/>
    <property type="match status" value="1"/>
</dbReference>
<dbReference type="GO" id="GO:0032267">
    <property type="term" value="F:tRNA(Ile)-lysidine synthase activity"/>
    <property type="evidence" value="ECO:0007669"/>
    <property type="project" value="UniProtKB-EC"/>
</dbReference>
<dbReference type="AlphaFoldDB" id="A0A135L7A1"/>
<dbReference type="GO" id="GO:0005737">
    <property type="term" value="C:cytoplasm"/>
    <property type="evidence" value="ECO:0007669"/>
    <property type="project" value="UniProtKB-SubCell"/>
</dbReference>
<organism evidence="10 11">
    <name type="scientific">Tepidibacillus decaturensis</name>
    <dbReference type="NCBI Taxonomy" id="1413211"/>
    <lineage>
        <taxon>Bacteria</taxon>
        <taxon>Bacillati</taxon>
        <taxon>Bacillota</taxon>
        <taxon>Bacilli</taxon>
        <taxon>Bacillales</taxon>
        <taxon>Bacillaceae</taxon>
        <taxon>Tepidibacillus</taxon>
    </lineage>
</organism>
<evidence type="ECO:0000256" key="8">
    <source>
        <dbReference type="HAMAP-Rule" id="MF_01161"/>
    </source>
</evidence>
<dbReference type="InterPro" id="IPR011063">
    <property type="entry name" value="TilS/TtcA_N"/>
</dbReference>
<comment type="catalytic activity">
    <reaction evidence="7 8">
        <text>cytidine(34) in tRNA(Ile2) + L-lysine + ATP = lysidine(34) in tRNA(Ile2) + AMP + diphosphate + H(+)</text>
        <dbReference type="Rhea" id="RHEA:43744"/>
        <dbReference type="Rhea" id="RHEA-COMP:10625"/>
        <dbReference type="Rhea" id="RHEA-COMP:10670"/>
        <dbReference type="ChEBI" id="CHEBI:15378"/>
        <dbReference type="ChEBI" id="CHEBI:30616"/>
        <dbReference type="ChEBI" id="CHEBI:32551"/>
        <dbReference type="ChEBI" id="CHEBI:33019"/>
        <dbReference type="ChEBI" id="CHEBI:82748"/>
        <dbReference type="ChEBI" id="CHEBI:83665"/>
        <dbReference type="ChEBI" id="CHEBI:456215"/>
        <dbReference type="EC" id="6.3.4.19"/>
    </reaction>
</comment>
<dbReference type="PANTHER" id="PTHR43033:SF1">
    <property type="entry name" value="TRNA(ILE)-LYSIDINE SYNTHASE-RELATED"/>
    <property type="match status" value="1"/>
</dbReference>
<dbReference type="Proteomes" id="UP000070352">
    <property type="component" value="Unassembled WGS sequence"/>
</dbReference>
<keyword evidence="11" id="KW-1185">Reference proteome</keyword>
<evidence type="ECO:0000256" key="2">
    <source>
        <dbReference type="ARBA" id="ARBA00022490"/>
    </source>
</evidence>
<dbReference type="STRING" id="1413211.U473_13150"/>
<dbReference type="Gene3D" id="3.40.50.620">
    <property type="entry name" value="HUPs"/>
    <property type="match status" value="1"/>
</dbReference>
<protein>
    <recommendedName>
        <fullName evidence="8">tRNA(Ile)-lysidine synthase</fullName>
        <ecNumber evidence="8">6.3.4.19</ecNumber>
    </recommendedName>
    <alternativeName>
        <fullName evidence="8">tRNA(Ile)-2-lysyl-cytidine synthase</fullName>
    </alternativeName>
    <alternativeName>
        <fullName evidence="8">tRNA(Ile)-lysidine synthetase</fullName>
    </alternativeName>
</protein>
<comment type="subcellular location">
    <subcellularLocation>
        <location evidence="1 8">Cytoplasm</location>
    </subcellularLocation>
</comment>
<dbReference type="NCBIfam" id="TIGR02433">
    <property type="entry name" value="lysidine_TilS_C"/>
    <property type="match status" value="1"/>
</dbReference>
<name>A0A135L7A1_9BACI</name>
<dbReference type="InterPro" id="IPR012795">
    <property type="entry name" value="tRNA_Ile_lys_synt_N"/>
</dbReference>
<sequence length="459" mass="53328">MQMLRKIKQTIEAYQMIETEKPIIIGLSGGPDSMVLLDALSKITSNPLVAVHLNHQLRGKESDDDAQFVLEQCKKRNIPIEISTVNIADYMKETGLGTEEAGREKRYQFYYEVAQKRNADMIALGHHLNDQAETVLMRIIRGTGVHGLGGIPYVRVWKGLKIIRPLLDITRQEIEDYSHTFAIPYRTDKSNFSTNYFRNQIRLEIIPYLKKYNQQINNHLHHLGKITQDEDKYVQKLAEEVLEKCIIEKNTHSYTLNTILLQKLEIALQRRLIHLILSYLILSEEFGYKHIEDILYLIRQKEPSKSLDLPGIRVYRNYDQIVFTTQIVKTGTPSFYIEMEVPGEAILSLIGKRFKTILSDRFLELEGIWAVFDYEKLNSKEPIIIRSRMPGDRMTVFGMQGTKKVKDLFIDEKVPKSSRDLQPIIEIDREIIWIPGVKRSNIALISEQTKKFLYIIMTT</sequence>
<comment type="function">
    <text evidence="8">Ligates lysine onto the cytidine present at position 34 of the AUA codon-specific tRNA(Ile) that contains the anticodon CAU, in an ATP-dependent manner. Cytidine is converted to lysidine, thus changing the amino acid specificity of the tRNA from methionine to isoleucine.</text>
</comment>
<dbReference type="EC" id="6.3.4.19" evidence="8"/>
<evidence type="ECO:0000256" key="7">
    <source>
        <dbReference type="ARBA" id="ARBA00048539"/>
    </source>
</evidence>
<evidence type="ECO:0000256" key="3">
    <source>
        <dbReference type="ARBA" id="ARBA00022598"/>
    </source>
</evidence>
<evidence type="ECO:0000256" key="4">
    <source>
        <dbReference type="ARBA" id="ARBA00022694"/>
    </source>
</evidence>
<dbReference type="OrthoDB" id="9807403at2"/>
<evidence type="ECO:0000313" key="10">
    <source>
        <dbReference type="EMBL" id="KXG44856.1"/>
    </source>
</evidence>
<dbReference type="RefSeq" id="WP_068727099.1">
    <property type="nucleotide sequence ID" value="NZ_LSKU01000001.1"/>
</dbReference>
<keyword evidence="5 8" id="KW-0547">Nucleotide-binding</keyword>
<dbReference type="InterPro" id="IPR015262">
    <property type="entry name" value="tRNA_Ile_lys_synt_subst-bd"/>
</dbReference>
<dbReference type="SUPFAM" id="SSF52402">
    <property type="entry name" value="Adenine nucleotide alpha hydrolases-like"/>
    <property type="match status" value="1"/>
</dbReference>
<dbReference type="Gene3D" id="3.30.465.60">
    <property type="match status" value="1"/>
</dbReference>
<evidence type="ECO:0000256" key="6">
    <source>
        <dbReference type="ARBA" id="ARBA00022840"/>
    </source>
</evidence>
<proteinExistence type="inferred from homology"/>
<evidence type="ECO:0000259" key="9">
    <source>
        <dbReference type="SMART" id="SM00977"/>
    </source>
</evidence>
<comment type="domain">
    <text evidence="8">The N-terminal region contains the highly conserved SGGXDS motif, predicted to be a P-loop motif involved in ATP binding.</text>
</comment>
<dbReference type="Pfam" id="PF01171">
    <property type="entry name" value="ATP_bind_3"/>
    <property type="match status" value="1"/>
</dbReference>
<evidence type="ECO:0000313" key="11">
    <source>
        <dbReference type="Proteomes" id="UP000070352"/>
    </source>
</evidence>
<dbReference type="NCBIfam" id="TIGR02432">
    <property type="entry name" value="lysidine_TilS_N"/>
    <property type="match status" value="1"/>
</dbReference>
<dbReference type="SMART" id="SM00977">
    <property type="entry name" value="TilS_C"/>
    <property type="match status" value="1"/>
</dbReference>
<accession>A0A135L7A1</accession>
<dbReference type="InterPro" id="IPR012796">
    <property type="entry name" value="Lysidine-tRNA-synth_C"/>
</dbReference>
<dbReference type="SUPFAM" id="SSF56037">
    <property type="entry name" value="PheT/TilS domain"/>
    <property type="match status" value="1"/>
</dbReference>
<dbReference type="EMBL" id="LSKU01000001">
    <property type="protein sequence ID" value="KXG44856.1"/>
    <property type="molecule type" value="Genomic_DNA"/>
</dbReference>
<comment type="caution">
    <text evidence="10">The sequence shown here is derived from an EMBL/GenBank/DDBJ whole genome shotgun (WGS) entry which is preliminary data.</text>
</comment>
<dbReference type="InterPro" id="IPR012094">
    <property type="entry name" value="tRNA_Ile_lys_synt"/>
</dbReference>
<dbReference type="GO" id="GO:0005524">
    <property type="term" value="F:ATP binding"/>
    <property type="evidence" value="ECO:0007669"/>
    <property type="project" value="UniProtKB-UniRule"/>
</dbReference>
<dbReference type="SUPFAM" id="SSF82829">
    <property type="entry name" value="MesJ substrate recognition domain-like"/>
    <property type="match status" value="1"/>
</dbReference>